<evidence type="ECO:0000313" key="8">
    <source>
        <dbReference type="EMBL" id="WOK05120.1"/>
    </source>
</evidence>
<dbReference type="NCBIfam" id="TIGR03544">
    <property type="entry name" value="DivI1A_domain"/>
    <property type="match status" value="1"/>
</dbReference>
<keyword evidence="3" id="KW-0963">Cytoplasm</keyword>
<evidence type="ECO:0000256" key="5">
    <source>
        <dbReference type="ARBA" id="ARBA00023054"/>
    </source>
</evidence>
<name>A0ABZ0ILC3_9BACT</name>
<evidence type="ECO:0000256" key="1">
    <source>
        <dbReference type="ARBA" id="ARBA00004496"/>
    </source>
</evidence>
<protein>
    <submittedName>
        <fullName evidence="8">DivIVA domain-containing protein</fullName>
    </submittedName>
</protein>
<comment type="similarity">
    <text evidence="2">Belongs to the DivIVA family.</text>
</comment>
<organism evidence="8 9">
    <name type="scientific">Imperialibacter roseus</name>
    <dbReference type="NCBI Taxonomy" id="1324217"/>
    <lineage>
        <taxon>Bacteria</taxon>
        <taxon>Pseudomonadati</taxon>
        <taxon>Bacteroidota</taxon>
        <taxon>Cytophagia</taxon>
        <taxon>Cytophagales</taxon>
        <taxon>Flammeovirgaceae</taxon>
        <taxon>Imperialibacter</taxon>
    </lineage>
</organism>
<dbReference type="Pfam" id="PF05103">
    <property type="entry name" value="DivIVA"/>
    <property type="match status" value="1"/>
</dbReference>
<keyword evidence="9" id="KW-1185">Reference proteome</keyword>
<dbReference type="EMBL" id="CP136051">
    <property type="protein sequence ID" value="WOK05120.1"/>
    <property type="molecule type" value="Genomic_DNA"/>
</dbReference>
<evidence type="ECO:0000256" key="6">
    <source>
        <dbReference type="ARBA" id="ARBA00023306"/>
    </source>
</evidence>
<evidence type="ECO:0000256" key="4">
    <source>
        <dbReference type="ARBA" id="ARBA00022618"/>
    </source>
</evidence>
<dbReference type="InterPro" id="IPR019933">
    <property type="entry name" value="DivIVA_domain"/>
</dbReference>
<comment type="subcellular location">
    <subcellularLocation>
        <location evidence="1">Cytoplasm</location>
    </subcellularLocation>
</comment>
<dbReference type="InterPro" id="IPR007793">
    <property type="entry name" value="DivIVA_fam"/>
</dbReference>
<evidence type="ECO:0000256" key="3">
    <source>
        <dbReference type="ARBA" id="ARBA00022490"/>
    </source>
</evidence>
<keyword evidence="4" id="KW-0132">Cell division</keyword>
<dbReference type="RefSeq" id="WP_317487912.1">
    <property type="nucleotide sequence ID" value="NZ_CP136051.1"/>
</dbReference>
<proteinExistence type="inferred from homology"/>
<dbReference type="Proteomes" id="UP001302349">
    <property type="component" value="Chromosome"/>
</dbReference>
<reference evidence="8 9" key="1">
    <citation type="journal article" date="2023" name="Microbiol. Resour. Announc.">
        <title>Complete Genome Sequence of Imperialibacter roseus strain P4T.</title>
        <authorList>
            <person name="Tizabi D.R."/>
            <person name="Bachvaroff T."/>
            <person name="Hill R.T."/>
        </authorList>
    </citation>
    <scope>NUCLEOTIDE SEQUENCE [LARGE SCALE GENOMIC DNA]</scope>
    <source>
        <strain evidence="8 9">P4T</strain>
    </source>
</reference>
<sequence>MKITPLEIRQKSFEKAFRGLDKDEVNAFLLTLSQEWERMQDEHKELRYKLEAAEKEVAKLREVESSLFKTLKTADDTAANLIEQASKAAELHMKETQMKAEALMSEAKNKARAMIERAEDHSREIIEDLHEEVKTLEQTYKSIENHRDNLINSLRMSSSDIMEKVDRIEKNRSGKTFDEQLKKVKALSRAKKEIFSDEDVRLESSTEVTKLSVEAGVKPAQKAPVKEEVKAKTVTESRKVIKVAGEEYSLEEISSTGSFFDELN</sequence>
<keyword evidence="6" id="KW-0131">Cell cycle</keyword>
<keyword evidence="5 7" id="KW-0175">Coiled coil</keyword>
<evidence type="ECO:0000256" key="7">
    <source>
        <dbReference type="SAM" id="Coils"/>
    </source>
</evidence>
<evidence type="ECO:0000313" key="9">
    <source>
        <dbReference type="Proteomes" id="UP001302349"/>
    </source>
</evidence>
<feature type="coiled-coil region" evidence="7">
    <location>
        <begin position="104"/>
        <end position="153"/>
    </location>
</feature>
<feature type="coiled-coil region" evidence="7">
    <location>
        <begin position="36"/>
        <end position="63"/>
    </location>
</feature>
<dbReference type="PANTHER" id="PTHR35794:SF2">
    <property type="entry name" value="CELL DIVISION PROTEIN DIVIVA"/>
    <property type="match status" value="1"/>
</dbReference>
<dbReference type="Gene3D" id="6.10.250.660">
    <property type="match status" value="1"/>
</dbReference>
<evidence type="ECO:0000256" key="2">
    <source>
        <dbReference type="ARBA" id="ARBA00009008"/>
    </source>
</evidence>
<gene>
    <name evidence="8" type="ORF">RT717_18725</name>
</gene>
<dbReference type="PANTHER" id="PTHR35794">
    <property type="entry name" value="CELL DIVISION PROTEIN DIVIVA"/>
    <property type="match status" value="1"/>
</dbReference>
<accession>A0ABZ0ILC3</accession>